<comment type="pathway">
    <text evidence="1 6">Cell wall biogenesis; peptidoglycan biosynthesis.</text>
</comment>
<comment type="caution">
    <text evidence="10">The sequence shown here is derived from an EMBL/GenBank/DDBJ whole genome shotgun (WGS) entry which is preliminary data.</text>
</comment>
<keyword evidence="2" id="KW-0808">Transferase</keyword>
<feature type="active site" description="Nucleophile" evidence="6">
    <location>
        <position position="232"/>
    </location>
</feature>
<keyword evidence="4 6" id="KW-0573">Peptidoglycan synthesis</keyword>
<evidence type="ECO:0000256" key="6">
    <source>
        <dbReference type="PROSITE-ProRule" id="PRU01373"/>
    </source>
</evidence>
<gene>
    <name evidence="10" type="ORF">GL263_12970</name>
</gene>
<keyword evidence="5 6" id="KW-0961">Cell wall biogenesis/degradation</keyword>
<feature type="chain" id="PRO_5045917216" evidence="8">
    <location>
        <begin position="48"/>
        <end position="304"/>
    </location>
</feature>
<evidence type="ECO:0000256" key="5">
    <source>
        <dbReference type="ARBA" id="ARBA00023316"/>
    </source>
</evidence>
<name>A0ABR6EGM4_9ACTN</name>
<evidence type="ECO:0000256" key="7">
    <source>
        <dbReference type="SAM" id="MobiDB-lite"/>
    </source>
</evidence>
<feature type="region of interest" description="Disordered" evidence="7">
    <location>
        <begin position="1"/>
        <end position="25"/>
    </location>
</feature>
<proteinExistence type="predicted"/>
<dbReference type="PANTHER" id="PTHR30582">
    <property type="entry name" value="L,D-TRANSPEPTIDASE"/>
    <property type="match status" value="1"/>
</dbReference>
<reference evidence="11" key="1">
    <citation type="journal article" date="2020" name="Syst. Appl. Microbiol.">
        <title>Streptomyces alkaliterrae sp. nov., isolated from an alkaline soil, and emended descriptions of Streptomyces alkaliphilus, Streptomyces calidiresistens and Streptomyces durbertensis.</title>
        <authorList>
            <person name="Swiecimska M."/>
            <person name="Golinska P."/>
            <person name="Nouioui I."/>
            <person name="Wypij M."/>
            <person name="Rai M."/>
            <person name="Sangal V."/>
            <person name="Goodfellow M."/>
        </authorList>
    </citation>
    <scope>NUCLEOTIDE SEQUENCE [LARGE SCALE GENOMIC DNA]</scope>
    <source>
        <strain evidence="11">DSM 104538</strain>
    </source>
</reference>
<dbReference type="PROSITE" id="PS52029">
    <property type="entry name" value="LD_TPASE"/>
    <property type="match status" value="1"/>
</dbReference>
<dbReference type="InterPro" id="IPR005490">
    <property type="entry name" value="LD_TPept_cat_dom"/>
</dbReference>
<evidence type="ECO:0000313" key="10">
    <source>
        <dbReference type="EMBL" id="MBB1244467.1"/>
    </source>
</evidence>
<dbReference type="Gene3D" id="2.40.440.10">
    <property type="entry name" value="L,D-transpeptidase catalytic domain-like"/>
    <property type="match status" value="1"/>
</dbReference>
<dbReference type="Proteomes" id="UP000766698">
    <property type="component" value="Unassembled WGS sequence"/>
</dbReference>
<sequence length="304" mass="33118">MRRTFRPPPRAGAARRIAPRRPGRSPGAVAVAAAVAAALLACGTVPAAGSPAAAGGTAETAGGTTEEECTAATGPYQRQLEAHLGLPVDGRQSDADCRAIRDFQRRHRLDPADGYAGVPAYRMMLVEQAKAEPNKERRCPSVSRRTTCVDLSRQLLWVQTGANDRLVFDVVPVRTGRLELETRGGLHHVYWRNRHHHSTLFDVPMPYAQFFDGGQALHGTTENLFESGSAGCVNLHHADAAKLWDLLQLNDRVFVFGTKPGTQPRSPRRTVDERGRSLLSDDALVAEGMRADRLNRLRGHLAEG</sequence>
<evidence type="ECO:0000256" key="1">
    <source>
        <dbReference type="ARBA" id="ARBA00004752"/>
    </source>
</evidence>
<feature type="signal peptide" evidence="8">
    <location>
        <begin position="1"/>
        <end position="47"/>
    </location>
</feature>
<dbReference type="Pfam" id="PF03734">
    <property type="entry name" value="YkuD"/>
    <property type="match status" value="1"/>
</dbReference>
<dbReference type="SUPFAM" id="SSF141523">
    <property type="entry name" value="L,D-transpeptidase catalytic domain-like"/>
    <property type="match status" value="1"/>
</dbReference>
<evidence type="ECO:0000256" key="4">
    <source>
        <dbReference type="ARBA" id="ARBA00022984"/>
    </source>
</evidence>
<keyword evidence="3 6" id="KW-0133">Cell shape</keyword>
<evidence type="ECO:0000259" key="9">
    <source>
        <dbReference type="PROSITE" id="PS52029"/>
    </source>
</evidence>
<protein>
    <submittedName>
        <fullName evidence="10">L,D-transpeptidase</fullName>
    </submittedName>
</protein>
<organism evidence="10 11">
    <name type="scientific">Streptomyces durbertensis</name>
    <dbReference type="NCBI Taxonomy" id="2448886"/>
    <lineage>
        <taxon>Bacteria</taxon>
        <taxon>Bacillati</taxon>
        <taxon>Actinomycetota</taxon>
        <taxon>Actinomycetes</taxon>
        <taxon>Kitasatosporales</taxon>
        <taxon>Streptomycetaceae</taxon>
        <taxon>Streptomyces</taxon>
    </lineage>
</organism>
<dbReference type="CDD" id="cd16913">
    <property type="entry name" value="YkuD_like"/>
    <property type="match status" value="1"/>
</dbReference>
<keyword evidence="11" id="KW-1185">Reference proteome</keyword>
<feature type="active site" description="Proton donor/acceptor" evidence="6">
    <location>
        <position position="218"/>
    </location>
</feature>
<evidence type="ECO:0000256" key="3">
    <source>
        <dbReference type="ARBA" id="ARBA00022960"/>
    </source>
</evidence>
<keyword evidence="8" id="KW-0732">Signal</keyword>
<evidence type="ECO:0000313" key="11">
    <source>
        <dbReference type="Proteomes" id="UP000766698"/>
    </source>
</evidence>
<dbReference type="EMBL" id="WMLF01000159">
    <property type="protein sequence ID" value="MBB1244467.1"/>
    <property type="molecule type" value="Genomic_DNA"/>
</dbReference>
<feature type="non-terminal residue" evidence="10">
    <location>
        <position position="304"/>
    </location>
</feature>
<dbReference type="InterPro" id="IPR038063">
    <property type="entry name" value="Transpep_catalytic_dom"/>
</dbReference>
<dbReference type="InterPro" id="IPR050979">
    <property type="entry name" value="LD-transpeptidase"/>
</dbReference>
<accession>A0ABR6EGM4</accession>
<feature type="domain" description="L,D-TPase catalytic" evidence="9">
    <location>
        <begin position="145"/>
        <end position="256"/>
    </location>
</feature>
<feature type="region of interest" description="Disordered" evidence="7">
    <location>
        <begin position="49"/>
        <end position="72"/>
    </location>
</feature>
<feature type="compositionally biased region" description="Pro residues" evidence="7">
    <location>
        <begin position="1"/>
        <end position="10"/>
    </location>
</feature>
<dbReference type="PANTHER" id="PTHR30582:SF33">
    <property type="entry name" value="EXPORTED PROTEIN"/>
    <property type="match status" value="1"/>
</dbReference>
<evidence type="ECO:0000256" key="8">
    <source>
        <dbReference type="SAM" id="SignalP"/>
    </source>
</evidence>
<evidence type="ECO:0000256" key="2">
    <source>
        <dbReference type="ARBA" id="ARBA00022679"/>
    </source>
</evidence>